<keyword evidence="4" id="KW-0449">Lipoprotein</keyword>
<keyword evidence="2" id="KW-0175">Coiled coil</keyword>
<dbReference type="EMBL" id="CP010802">
    <property type="protein sequence ID" value="ALC15520.1"/>
    <property type="molecule type" value="Genomic_DNA"/>
</dbReference>
<dbReference type="PROSITE" id="PS51257">
    <property type="entry name" value="PROKAR_LIPOPROTEIN"/>
    <property type="match status" value="1"/>
</dbReference>
<evidence type="ECO:0000313" key="4">
    <source>
        <dbReference type="EMBL" id="ALC15520.1"/>
    </source>
</evidence>
<dbReference type="KEGG" id="des:DSOUD_0732"/>
<evidence type="ECO:0000256" key="2">
    <source>
        <dbReference type="SAM" id="Coils"/>
    </source>
</evidence>
<feature type="signal peptide" evidence="3">
    <location>
        <begin position="1"/>
        <end position="21"/>
    </location>
</feature>
<dbReference type="PROSITE" id="PS50005">
    <property type="entry name" value="TPR"/>
    <property type="match status" value="1"/>
</dbReference>
<reference evidence="4 5" key="1">
    <citation type="submission" date="2015-07" db="EMBL/GenBank/DDBJ databases">
        <title>Isolation and Genomic Characterization of a Novel Halophilic Metal-Reducing Deltaproteobacterium from the Deep Subsurface.</title>
        <authorList>
            <person name="Badalamenti J.P."/>
            <person name="Summers Z.M."/>
            <person name="Gralnick J.A."/>
            <person name="Bond D.R."/>
        </authorList>
    </citation>
    <scope>NUCLEOTIDE SEQUENCE [LARGE SCALE GENOMIC DNA]</scope>
    <source>
        <strain evidence="4 5">WTL</strain>
    </source>
</reference>
<evidence type="ECO:0000256" key="3">
    <source>
        <dbReference type="SAM" id="SignalP"/>
    </source>
</evidence>
<dbReference type="Pfam" id="PF13174">
    <property type="entry name" value="TPR_6"/>
    <property type="match status" value="1"/>
</dbReference>
<dbReference type="STRING" id="1603606.DSOUD_0732"/>
<gene>
    <name evidence="4" type="ORF">DSOUD_0732</name>
</gene>
<dbReference type="Gene3D" id="1.25.40.10">
    <property type="entry name" value="Tetratricopeptide repeat domain"/>
    <property type="match status" value="1"/>
</dbReference>
<accession>A0A0M4DG18</accession>
<dbReference type="InterPro" id="IPR014162">
    <property type="entry name" value="CpoB_C"/>
</dbReference>
<keyword evidence="1" id="KW-0802">TPR repeat</keyword>
<dbReference type="PATRIC" id="fig|1603606.3.peg.800"/>
<feature type="coiled-coil region" evidence="2">
    <location>
        <begin position="36"/>
        <end position="70"/>
    </location>
</feature>
<feature type="repeat" description="TPR" evidence="1">
    <location>
        <begin position="146"/>
        <end position="179"/>
    </location>
</feature>
<evidence type="ECO:0000256" key="1">
    <source>
        <dbReference type="PROSITE-ProRule" id="PRU00339"/>
    </source>
</evidence>
<dbReference type="OrthoDB" id="9781271at2"/>
<organism evidence="4 5">
    <name type="scientific">Desulfuromonas soudanensis</name>
    <dbReference type="NCBI Taxonomy" id="1603606"/>
    <lineage>
        <taxon>Bacteria</taxon>
        <taxon>Pseudomonadati</taxon>
        <taxon>Thermodesulfobacteriota</taxon>
        <taxon>Desulfuromonadia</taxon>
        <taxon>Desulfuromonadales</taxon>
        <taxon>Desulfuromonadaceae</taxon>
        <taxon>Desulfuromonas</taxon>
    </lineage>
</organism>
<name>A0A0M4DG18_9BACT</name>
<dbReference type="InterPro" id="IPR011990">
    <property type="entry name" value="TPR-like_helical_dom_sf"/>
</dbReference>
<proteinExistence type="inferred from homology"/>
<dbReference type="AlphaFoldDB" id="A0A0M4DG18"/>
<dbReference type="InterPro" id="IPR034706">
    <property type="entry name" value="CpoB"/>
</dbReference>
<feature type="chain" id="PRO_5039903595" evidence="3">
    <location>
        <begin position="22"/>
        <end position="226"/>
    </location>
</feature>
<keyword evidence="3" id="KW-0732">Signal</keyword>
<dbReference type="RefSeq" id="WP_053549718.1">
    <property type="nucleotide sequence ID" value="NZ_CP010802.1"/>
</dbReference>
<dbReference type="SUPFAM" id="SSF48452">
    <property type="entry name" value="TPR-like"/>
    <property type="match status" value="1"/>
</dbReference>
<evidence type="ECO:0000313" key="5">
    <source>
        <dbReference type="Proteomes" id="UP000057158"/>
    </source>
</evidence>
<dbReference type="Proteomes" id="UP000057158">
    <property type="component" value="Chromosome"/>
</dbReference>
<dbReference type="InterPro" id="IPR019734">
    <property type="entry name" value="TPR_rpt"/>
</dbReference>
<keyword evidence="5" id="KW-1185">Reference proteome</keyword>
<dbReference type="NCBIfam" id="TIGR02795">
    <property type="entry name" value="tol_pal_ybgF"/>
    <property type="match status" value="1"/>
</dbReference>
<sequence length="226" mass="24755">MRTLIASFVLAIFAFAATGCALNPASPGGAGFESELARLRQDQRDLARQLERTQDNLLLMEARVQDQQKVLEQLRGAAGTGKVTEGGEMTAPGENGDVLASLAPGAGSPTDIYLKAFADYAAGRYPQSILGFEAFLKTYPNSEYAGNAQFWLGECYYSLQRYPRAIEEFRKVVDLYPQGGKAPEALLKTAAAQLELHQMEQARETLQVLRRLYPNSDAAKKSRQGE</sequence>
<dbReference type="Pfam" id="PF13432">
    <property type="entry name" value="TPR_16"/>
    <property type="match status" value="1"/>
</dbReference>
<dbReference type="GO" id="GO:0051301">
    <property type="term" value="P:cell division"/>
    <property type="evidence" value="ECO:0007669"/>
    <property type="project" value="InterPro"/>
</dbReference>
<dbReference type="HAMAP" id="MF_02066">
    <property type="entry name" value="CpoB"/>
    <property type="match status" value="1"/>
</dbReference>
<protein>
    <submittedName>
        <fullName evidence="4">TPR domain lipoproteintol-pal system protein YbgF</fullName>
    </submittedName>
</protein>